<feature type="region of interest" description="Disordered" evidence="1">
    <location>
        <begin position="96"/>
        <end position="128"/>
    </location>
</feature>
<evidence type="ECO:0000313" key="2">
    <source>
        <dbReference type="EMBL" id="SFP85465.1"/>
    </source>
</evidence>
<keyword evidence="3" id="KW-1185">Reference proteome</keyword>
<organism evidence="2 3">
    <name type="scientific">Geodermatophilus dictyosporus</name>
    <dbReference type="NCBI Taxonomy" id="1523247"/>
    <lineage>
        <taxon>Bacteria</taxon>
        <taxon>Bacillati</taxon>
        <taxon>Actinomycetota</taxon>
        <taxon>Actinomycetes</taxon>
        <taxon>Geodermatophilales</taxon>
        <taxon>Geodermatophilaceae</taxon>
        <taxon>Geodermatophilus</taxon>
    </lineage>
</organism>
<feature type="region of interest" description="Disordered" evidence="1">
    <location>
        <begin position="1"/>
        <end position="31"/>
    </location>
</feature>
<proteinExistence type="predicted"/>
<dbReference type="Proteomes" id="UP000198857">
    <property type="component" value="Unassembled WGS sequence"/>
</dbReference>
<reference evidence="3" key="1">
    <citation type="submission" date="2016-10" db="EMBL/GenBank/DDBJ databases">
        <authorList>
            <person name="Varghese N."/>
            <person name="Submissions S."/>
        </authorList>
    </citation>
    <scope>NUCLEOTIDE SEQUENCE [LARGE SCALE GENOMIC DNA]</scope>
    <source>
        <strain evidence="3">DSM 44208</strain>
    </source>
</reference>
<sequence>MRRDDEGRSDDEPVGQTANPSSDGLNSTNNEAPPIQLLVRVGDNLPRVTPPGYAVATDLLAELLDGIDRPHAFAPPDRHTGLCRICGATATLTFEHIPPSSAGNDRRARSSPGLPLLTSDQPLNFPKTGWTPAQRGVGGYVLCKPCNEFVGQRYILEYGQLAAALRKQVDGAFAALGHAVGGLDLDLAGWALGDVARAGLVTVMDVAVHDRLLRRYPELTNVVRQPGTPLPSTLRLGLTVVLGTRARLSSPVCQADPDGCVVFSEAALAPFSWTLSFLEPGLRSLPHTADVSEWLHHGQNHRPIHAQLKLPVGAVVSPTPGDYRPASLIEANLPTDR</sequence>
<dbReference type="RefSeq" id="WP_136697358.1">
    <property type="nucleotide sequence ID" value="NZ_FOWQ01000009.1"/>
</dbReference>
<dbReference type="AlphaFoldDB" id="A0A1I5TR00"/>
<accession>A0A1I5TR00</accession>
<evidence type="ECO:0000256" key="1">
    <source>
        <dbReference type="SAM" id="MobiDB-lite"/>
    </source>
</evidence>
<feature type="compositionally biased region" description="Polar residues" evidence="1">
    <location>
        <begin position="16"/>
        <end position="31"/>
    </location>
</feature>
<protein>
    <submittedName>
        <fullName evidence="2">Uncharacterized protein</fullName>
    </submittedName>
</protein>
<gene>
    <name evidence="2" type="ORF">SAMN05660464_4465</name>
</gene>
<dbReference type="EMBL" id="FOWQ01000009">
    <property type="protein sequence ID" value="SFP85465.1"/>
    <property type="molecule type" value="Genomic_DNA"/>
</dbReference>
<name>A0A1I5TR00_9ACTN</name>
<dbReference type="OrthoDB" id="4578660at2"/>
<evidence type="ECO:0000313" key="3">
    <source>
        <dbReference type="Proteomes" id="UP000198857"/>
    </source>
</evidence>